<evidence type="ECO:0000313" key="2">
    <source>
        <dbReference type="EMBL" id="GAC08699.1"/>
    </source>
</evidence>
<keyword evidence="1" id="KW-0732">Signal</keyword>
<evidence type="ECO:0000256" key="1">
    <source>
        <dbReference type="SAM" id="SignalP"/>
    </source>
</evidence>
<dbReference type="PROSITE" id="PS00018">
    <property type="entry name" value="EF_HAND_1"/>
    <property type="match status" value="1"/>
</dbReference>
<feature type="signal peptide" evidence="1">
    <location>
        <begin position="1"/>
        <end position="23"/>
    </location>
</feature>
<dbReference type="InterPro" id="IPR018247">
    <property type="entry name" value="EF_Hand_1_Ca_BS"/>
</dbReference>
<accession>A0AAV3UUF7</accession>
<sequence length="152" mass="16654">MKNPLLKPCLFCFILLMSSFANANLITVEFDHINANDDFGIFTGSDLDNDGLIQVGEMTAFLWLWGPPLKVDLTTLVTFGEYDIARNIVIQDPQGFSFTHGLGQTIVFSGRNAINILAVTTHDVPEPVPLGVLAFSVIALILSRKKSSQCKP</sequence>
<dbReference type="AlphaFoldDB" id="A0AAV3UUF7"/>
<feature type="chain" id="PRO_5043495226" description="PEP-CTERM protein-sorting domain-containing protein" evidence="1">
    <location>
        <begin position="24"/>
        <end position="152"/>
    </location>
</feature>
<name>A0AAV3UUF7_9ALTE</name>
<dbReference type="RefSeq" id="WP_007985100.1">
    <property type="nucleotide sequence ID" value="NZ_BAEM01000008.1"/>
</dbReference>
<dbReference type="Proteomes" id="UP000006320">
    <property type="component" value="Unassembled WGS sequence"/>
</dbReference>
<comment type="caution">
    <text evidence="2">The sequence shown here is derived from an EMBL/GenBank/DDBJ whole genome shotgun (WGS) entry which is preliminary data.</text>
</comment>
<evidence type="ECO:0000313" key="3">
    <source>
        <dbReference type="Proteomes" id="UP000006320"/>
    </source>
</evidence>
<protein>
    <recommendedName>
        <fullName evidence="4">PEP-CTERM protein-sorting domain-containing protein</fullName>
    </recommendedName>
</protein>
<organism evidence="2 3">
    <name type="scientific">Paraglaciecola chathamensis S18K6</name>
    <dbReference type="NCBI Taxonomy" id="1127672"/>
    <lineage>
        <taxon>Bacteria</taxon>
        <taxon>Pseudomonadati</taxon>
        <taxon>Pseudomonadota</taxon>
        <taxon>Gammaproteobacteria</taxon>
        <taxon>Alteromonadales</taxon>
        <taxon>Alteromonadaceae</taxon>
        <taxon>Paraglaciecola</taxon>
    </lineage>
</organism>
<reference evidence="2 3" key="1">
    <citation type="journal article" date="2017" name="Antonie Van Leeuwenhoek">
        <title>Rhizobium rhizosphaerae sp. nov., a novel species isolated from rice rhizosphere.</title>
        <authorList>
            <person name="Zhao J.J."/>
            <person name="Zhang J."/>
            <person name="Zhang R.J."/>
            <person name="Zhang C.W."/>
            <person name="Yin H.Q."/>
            <person name="Zhang X.X."/>
        </authorList>
    </citation>
    <scope>NUCLEOTIDE SEQUENCE [LARGE SCALE GENOMIC DNA]</scope>
    <source>
        <strain evidence="2 3">S18K6</strain>
    </source>
</reference>
<evidence type="ECO:0008006" key="4">
    <source>
        <dbReference type="Google" id="ProtNLM"/>
    </source>
</evidence>
<gene>
    <name evidence="2" type="ORF">GCHA_0736</name>
</gene>
<proteinExistence type="predicted"/>
<dbReference type="EMBL" id="BAEM01000008">
    <property type="protein sequence ID" value="GAC08699.1"/>
    <property type="molecule type" value="Genomic_DNA"/>
</dbReference>